<evidence type="ECO:0000313" key="2">
    <source>
        <dbReference type="Proteomes" id="UP000298631"/>
    </source>
</evidence>
<organism evidence="1 2">
    <name type="scientific">Pseudorhodobacter turbinis</name>
    <dbReference type="NCBI Taxonomy" id="2500533"/>
    <lineage>
        <taxon>Bacteria</taxon>
        <taxon>Pseudomonadati</taxon>
        <taxon>Pseudomonadota</taxon>
        <taxon>Alphaproteobacteria</taxon>
        <taxon>Rhodobacterales</taxon>
        <taxon>Paracoccaceae</taxon>
        <taxon>Pseudorhodobacter</taxon>
    </lineage>
</organism>
<dbReference type="AlphaFoldDB" id="A0A4V1E196"/>
<dbReference type="RefSeq" id="WP_137195160.1">
    <property type="nucleotide sequence ID" value="NZ_CP039965.1"/>
</dbReference>
<dbReference type="OrthoDB" id="7836581at2"/>
<geneLocation type="plasmid" evidence="1 2">
    <name>unnamed1</name>
</geneLocation>
<protein>
    <submittedName>
        <fullName evidence="1">Uncharacterized protein</fullName>
    </submittedName>
</protein>
<proteinExistence type="predicted"/>
<sequence length="255" mass="26654">MPFIYRPDGDTDYANAVILEDGARPQDVTGLAAGLYQVGNIGWMPDPVAVSAVLTSGPYATKSASDSYISGPVLASGTEAITIVLDCDLDAATSGSITLMEYRSTTLKVVYDSRSAFRRLSISAGTQSSPEFSSLYTPTDSMSDGRKRLVISFSANDGSSAALKVWIDGAEIISETATADNPALPTIRDFEALRSASLRGEFYELSIYGGTHAQGFAGDGGDVTGLTQLHHLSGDAANWNAPGTGLSKAGSDLFT</sequence>
<name>A0A4V1E196_9RHOB</name>
<reference evidence="1 2" key="1">
    <citation type="submission" date="2019-05" db="EMBL/GenBank/DDBJ databases">
        <title>Pseudorhodobacter turbinis sp. nov., isolated from the gut of the Korean turban shell.</title>
        <authorList>
            <person name="Jeong Y.-S."/>
            <person name="Kang W.-R."/>
            <person name="Bae J.-W."/>
        </authorList>
    </citation>
    <scope>NUCLEOTIDE SEQUENCE [LARGE SCALE GENOMIC DNA]</scope>
    <source>
        <strain evidence="1 2">S12M18</strain>
        <plasmid evidence="1 2">unnamed1</plasmid>
    </source>
</reference>
<keyword evidence="1" id="KW-0614">Plasmid</keyword>
<dbReference type="Proteomes" id="UP000298631">
    <property type="component" value="Plasmid unnamed1"/>
</dbReference>
<gene>
    <name evidence="1" type="ORF">EOK75_16710</name>
</gene>
<accession>A0A4V1E196</accession>
<dbReference type="EMBL" id="CP039965">
    <property type="protein sequence ID" value="QCO57364.1"/>
    <property type="molecule type" value="Genomic_DNA"/>
</dbReference>
<evidence type="ECO:0000313" key="1">
    <source>
        <dbReference type="EMBL" id="QCO57364.1"/>
    </source>
</evidence>
<dbReference type="KEGG" id="pseb:EOK75_16710"/>
<keyword evidence="2" id="KW-1185">Reference proteome</keyword>